<evidence type="ECO:0008006" key="3">
    <source>
        <dbReference type="Google" id="ProtNLM"/>
    </source>
</evidence>
<name>A0A6J8C9C2_MYTCO</name>
<dbReference type="Proteomes" id="UP000507470">
    <property type="component" value="Unassembled WGS sequence"/>
</dbReference>
<evidence type="ECO:0000313" key="2">
    <source>
        <dbReference type="Proteomes" id="UP000507470"/>
    </source>
</evidence>
<dbReference type="EMBL" id="CACVKT020004808">
    <property type="protein sequence ID" value="CAC5391649.1"/>
    <property type="molecule type" value="Genomic_DNA"/>
</dbReference>
<protein>
    <recommendedName>
        <fullName evidence="3">EB domain-containing protein</fullName>
    </recommendedName>
</protein>
<reference evidence="1 2" key="1">
    <citation type="submission" date="2020-06" db="EMBL/GenBank/DDBJ databases">
        <authorList>
            <person name="Li R."/>
            <person name="Bekaert M."/>
        </authorList>
    </citation>
    <scope>NUCLEOTIDE SEQUENCE [LARGE SCALE GENOMIC DNA]</scope>
    <source>
        <strain evidence="2">wild</strain>
    </source>
</reference>
<keyword evidence="2" id="KW-1185">Reference proteome</keyword>
<dbReference type="OrthoDB" id="6146495at2759"/>
<sequence length="178" mass="19059">MIFFSGVVYDGSCTGTGVGDCTDTNNRCDGTTNKCACSPTSYLKDGTTECVDKIVLTGVCTATPTDQCADSNAECHATDLICVCKSNYFADKNTAYASQFLIQLYRPVFFNIIYKLQRFAALNGTCDGMDSASDQCAVNDAECRNDGTGSKCLCKTTHYVNGAACTLGKTKSINMFCK</sequence>
<accession>A0A6J8C9C2</accession>
<gene>
    <name evidence="1" type="ORF">MCOR_26647</name>
</gene>
<proteinExistence type="predicted"/>
<organism evidence="1 2">
    <name type="scientific">Mytilus coruscus</name>
    <name type="common">Sea mussel</name>
    <dbReference type="NCBI Taxonomy" id="42192"/>
    <lineage>
        <taxon>Eukaryota</taxon>
        <taxon>Metazoa</taxon>
        <taxon>Spiralia</taxon>
        <taxon>Lophotrochozoa</taxon>
        <taxon>Mollusca</taxon>
        <taxon>Bivalvia</taxon>
        <taxon>Autobranchia</taxon>
        <taxon>Pteriomorphia</taxon>
        <taxon>Mytilida</taxon>
        <taxon>Mytiloidea</taxon>
        <taxon>Mytilidae</taxon>
        <taxon>Mytilinae</taxon>
        <taxon>Mytilus</taxon>
    </lineage>
</organism>
<dbReference type="AlphaFoldDB" id="A0A6J8C9C2"/>
<evidence type="ECO:0000313" key="1">
    <source>
        <dbReference type="EMBL" id="CAC5391649.1"/>
    </source>
</evidence>